<dbReference type="PANTHER" id="PTHR48020">
    <property type="entry name" value="PROTON MYO-INOSITOL COTRANSPORTER"/>
    <property type="match status" value="1"/>
</dbReference>
<feature type="transmembrane region" description="Helical" evidence="9">
    <location>
        <begin position="352"/>
        <end position="373"/>
    </location>
</feature>
<evidence type="ECO:0000259" key="10">
    <source>
        <dbReference type="PROSITE" id="PS50850"/>
    </source>
</evidence>
<gene>
    <name evidence="11" type="primary">sugI</name>
    <name evidence="11" type="ordered locus">BCG_3401</name>
</gene>
<dbReference type="InterPro" id="IPR036259">
    <property type="entry name" value="MFS_trans_sf"/>
</dbReference>
<dbReference type="GO" id="GO:0022857">
    <property type="term" value="F:transmembrane transporter activity"/>
    <property type="evidence" value="ECO:0007669"/>
    <property type="project" value="InterPro"/>
</dbReference>
<dbReference type="InterPro" id="IPR003663">
    <property type="entry name" value="Sugar/inositol_transpt"/>
</dbReference>
<keyword evidence="3 7" id="KW-0813">Transport</keyword>
<keyword evidence="5 9" id="KW-1133">Transmembrane helix</keyword>
<protein>
    <submittedName>
        <fullName evidence="11">Probable sugar-transport integral membrane protein sugI</fullName>
    </submittedName>
</protein>
<dbReference type="InterPro" id="IPR050814">
    <property type="entry name" value="Myo-inositol_Transporter"/>
</dbReference>
<evidence type="ECO:0000256" key="3">
    <source>
        <dbReference type="ARBA" id="ARBA00022448"/>
    </source>
</evidence>
<dbReference type="InterPro" id="IPR020846">
    <property type="entry name" value="MFS_dom"/>
</dbReference>
<feature type="transmembrane region" description="Helical" evidence="9">
    <location>
        <begin position="206"/>
        <end position="225"/>
    </location>
</feature>
<organism evidence="11 12">
    <name type="scientific">Mycobacterium bovis (strain BCG / Pasteur 1173P2)</name>
    <dbReference type="NCBI Taxonomy" id="410289"/>
    <lineage>
        <taxon>Bacteria</taxon>
        <taxon>Bacillati</taxon>
        <taxon>Actinomycetota</taxon>
        <taxon>Actinomycetes</taxon>
        <taxon>Mycobacteriales</taxon>
        <taxon>Mycobacteriaceae</taxon>
        <taxon>Mycobacterium</taxon>
        <taxon>Mycobacterium tuberculosis complex</taxon>
    </lineage>
</organism>
<feature type="transmembrane region" description="Helical" evidence="9">
    <location>
        <begin position="51"/>
        <end position="80"/>
    </location>
</feature>
<feature type="transmembrane region" description="Helical" evidence="9">
    <location>
        <begin position="92"/>
        <end position="114"/>
    </location>
</feature>
<feature type="transmembrane region" description="Helical" evidence="9">
    <location>
        <begin position="420"/>
        <end position="440"/>
    </location>
</feature>
<accession>A0A0H3MEI9</accession>
<feature type="transmembrane region" description="Helical" evidence="9">
    <location>
        <begin position="287"/>
        <end position="308"/>
    </location>
</feature>
<dbReference type="PRINTS" id="PR00171">
    <property type="entry name" value="SUGRTRNSPORT"/>
</dbReference>
<dbReference type="PROSITE" id="PS00216">
    <property type="entry name" value="SUGAR_TRANSPORT_1"/>
    <property type="match status" value="1"/>
</dbReference>
<feature type="compositionally biased region" description="Basic residues" evidence="8">
    <location>
        <begin position="20"/>
        <end position="33"/>
    </location>
</feature>
<comment type="subcellular location">
    <subcellularLocation>
        <location evidence="1">Cell membrane</location>
        <topology evidence="1">Multi-pass membrane protein</topology>
    </subcellularLocation>
</comment>
<dbReference type="EMBL" id="AM408590">
    <property type="protein sequence ID" value="CAL73390.1"/>
    <property type="molecule type" value="Genomic_DNA"/>
</dbReference>
<name>A0A0H3MEI9_MYCBP</name>
<evidence type="ECO:0000313" key="11">
    <source>
        <dbReference type="EMBL" id="CAL73390.1"/>
    </source>
</evidence>
<comment type="similarity">
    <text evidence="2 7">Belongs to the major facilitator superfamily. Sugar transporter (TC 2.A.1.1) family.</text>
</comment>
<feature type="transmembrane region" description="Helical" evidence="9">
    <location>
        <begin position="145"/>
        <end position="167"/>
    </location>
</feature>
<evidence type="ECO:0000256" key="1">
    <source>
        <dbReference type="ARBA" id="ARBA00004651"/>
    </source>
</evidence>
<dbReference type="Proteomes" id="UP000001472">
    <property type="component" value="Chromosome"/>
</dbReference>
<sequence length="497" mass="52394">MTTLWQPHRNDYSPIPGRGVHARRGARRPRPRGGRAERPGTGQLTRSGRRALLVGLTAASVGVLYGYDLSAIAGALLSLSEEFELTTREQELLTTTAVLGQIAGALGGGILANAIGRKKSVVLIVAGYAVFALLGATSVSVPMLVVARLLLGVTIGLSVVVVPVYVAESAPAAVRGSLVTAYQLATLSGIVVGYLVGYLLAGSHGWRAMFGLAAAPATLLLPLLWRMPDTARWYLLKGRIADARSALRRIQPEADIDAELADMAAAVDERGGGIGEMVRRPYLRATLFVIALGFLVQITGINAIIYYSPRLFAAMGFAGYFAMLALPAMVQVAGLAAVCASLFLVDRLGRRPILLSGIATMITADAVLITVFANDSDGGTGLVLGFAGVLLFIIGFNFGFGSLVWVYAAESFPSRLRSMGSSLMLTSTLTANAIVAAFSLTMLRVLGGAGVFAVFGTFAVVAFVAPETKGRKLEEIRHFWENGGRWPAERSPAADEP</sequence>
<evidence type="ECO:0000256" key="8">
    <source>
        <dbReference type="SAM" id="MobiDB-lite"/>
    </source>
</evidence>
<dbReference type="PANTHER" id="PTHR48020:SF12">
    <property type="entry name" value="PROTON MYO-INOSITOL COTRANSPORTER"/>
    <property type="match status" value="1"/>
</dbReference>
<dbReference type="HOGENOM" id="CLU_001265_30_5_11"/>
<feature type="region of interest" description="Disordered" evidence="8">
    <location>
        <begin position="1"/>
        <end position="43"/>
    </location>
</feature>
<dbReference type="AlphaFoldDB" id="A0A0H3MEI9"/>
<evidence type="ECO:0000256" key="9">
    <source>
        <dbReference type="SAM" id="Phobius"/>
    </source>
</evidence>
<dbReference type="InterPro" id="IPR005828">
    <property type="entry name" value="MFS_sugar_transport-like"/>
</dbReference>
<evidence type="ECO:0000256" key="7">
    <source>
        <dbReference type="RuleBase" id="RU003346"/>
    </source>
</evidence>
<feature type="transmembrane region" description="Helical" evidence="9">
    <location>
        <begin position="320"/>
        <end position="345"/>
    </location>
</feature>
<feature type="transmembrane region" description="Helical" evidence="9">
    <location>
        <begin position="446"/>
        <end position="465"/>
    </location>
</feature>
<dbReference type="GO" id="GO:0005886">
    <property type="term" value="C:plasma membrane"/>
    <property type="evidence" value="ECO:0007669"/>
    <property type="project" value="UniProtKB-SubCell"/>
</dbReference>
<dbReference type="PROSITE" id="PS00217">
    <property type="entry name" value="SUGAR_TRANSPORT_2"/>
    <property type="match status" value="1"/>
</dbReference>
<feature type="domain" description="Major facilitator superfamily (MFS) profile" evidence="10">
    <location>
        <begin position="54"/>
        <end position="474"/>
    </location>
</feature>
<evidence type="ECO:0000256" key="6">
    <source>
        <dbReference type="ARBA" id="ARBA00023136"/>
    </source>
</evidence>
<reference evidence="11 12" key="1">
    <citation type="journal article" date="2007" name="Proc. Natl. Acad. Sci. U.S.A.">
        <title>Genome plasticity of BCG and impact on vaccine efficacy.</title>
        <authorList>
            <person name="Brosch R."/>
            <person name="Gordon S.V."/>
            <person name="Garnier T."/>
            <person name="Eiglmeier K."/>
            <person name="Frigui W."/>
            <person name="Valenti P."/>
            <person name="Dos Santos S."/>
            <person name="Duthoy S."/>
            <person name="Lacroix C."/>
            <person name="Garcia-Pelayo C."/>
            <person name="Inwald J.K."/>
            <person name="Golby P."/>
            <person name="Garcia J.N."/>
            <person name="Hewinson R.G."/>
            <person name="Behr M.A."/>
            <person name="Quail M.A."/>
            <person name="Churcher C."/>
            <person name="Barrell B.G."/>
            <person name="Parkhill J."/>
            <person name="Cole S.T."/>
        </authorList>
    </citation>
    <scope>NUCLEOTIDE SEQUENCE [LARGE SCALE GENOMIC DNA]</scope>
    <source>
        <strain evidence="12">BCG / Pasteur 1173P2</strain>
    </source>
</reference>
<dbReference type="SUPFAM" id="SSF103473">
    <property type="entry name" value="MFS general substrate transporter"/>
    <property type="match status" value="1"/>
</dbReference>
<evidence type="ECO:0000256" key="5">
    <source>
        <dbReference type="ARBA" id="ARBA00022989"/>
    </source>
</evidence>
<dbReference type="NCBIfam" id="TIGR00879">
    <property type="entry name" value="SP"/>
    <property type="match status" value="1"/>
</dbReference>
<feature type="transmembrane region" description="Helical" evidence="9">
    <location>
        <begin position="385"/>
        <end position="408"/>
    </location>
</feature>
<evidence type="ECO:0000313" key="12">
    <source>
        <dbReference type="Proteomes" id="UP000001472"/>
    </source>
</evidence>
<proteinExistence type="inferred from homology"/>
<dbReference type="Pfam" id="PF00083">
    <property type="entry name" value="Sugar_tr"/>
    <property type="match status" value="1"/>
</dbReference>
<keyword evidence="4 9" id="KW-0812">Transmembrane</keyword>
<dbReference type="InterPro" id="IPR005829">
    <property type="entry name" value="Sugar_transporter_CS"/>
</dbReference>
<dbReference type="Gene3D" id="1.20.1250.20">
    <property type="entry name" value="MFS general substrate transporter like domains"/>
    <property type="match status" value="1"/>
</dbReference>
<dbReference type="KEGG" id="mbb:BCG_3401"/>
<keyword evidence="6 9" id="KW-0472">Membrane</keyword>
<feature type="transmembrane region" description="Helical" evidence="9">
    <location>
        <begin position="121"/>
        <end position="139"/>
    </location>
</feature>
<evidence type="ECO:0000256" key="4">
    <source>
        <dbReference type="ARBA" id="ARBA00022692"/>
    </source>
</evidence>
<feature type="transmembrane region" description="Helical" evidence="9">
    <location>
        <begin position="179"/>
        <end position="200"/>
    </location>
</feature>
<dbReference type="PROSITE" id="PS50850">
    <property type="entry name" value="MFS"/>
    <property type="match status" value="1"/>
</dbReference>
<evidence type="ECO:0000256" key="2">
    <source>
        <dbReference type="ARBA" id="ARBA00010992"/>
    </source>
</evidence>